<organism evidence="3 4">
    <name type="scientific">Streptomyces xanthochromogenes</name>
    <dbReference type="NCBI Taxonomy" id="67384"/>
    <lineage>
        <taxon>Bacteria</taxon>
        <taxon>Bacillati</taxon>
        <taxon>Actinomycetota</taxon>
        <taxon>Actinomycetes</taxon>
        <taxon>Kitasatosporales</taxon>
        <taxon>Streptomycetaceae</taxon>
        <taxon>Streptomyces</taxon>
    </lineage>
</organism>
<dbReference type="RefSeq" id="WP_161248805.1">
    <property type="nucleotide sequence ID" value="NZ_BMUU01000001.1"/>
</dbReference>
<reference evidence="4" key="1">
    <citation type="journal article" date="2019" name="Int. J. Syst. Evol. Microbiol.">
        <title>The Global Catalogue of Microorganisms (GCM) 10K type strain sequencing project: providing services to taxonomists for standard genome sequencing and annotation.</title>
        <authorList>
            <consortium name="The Broad Institute Genomics Platform"/>
            <consortium name="The Broad Institute Genome Sequencing Center for Infectious Disease"/>
            <person name="Wu L."/>
            <person name="Ma J."/>
        </authorList>
    </citation>
    <scope>NUCLEOTIDE SEQUENCE [LARGE SCALE GENOMIC DNA]</scope>
    <source>
        <strain evidence="4">JCM 4594</strain>
    </source>
</reference>
<feature type="chain" id="PRO_5045590816" description="PASTA domain-containing protein" evidence="2">
    <location>
        <begin position="29"/>
        <end position="122"/>
    </location>
</feature>
<comment type="caution">
    <text evidence="3">The sequence shown here is derived from an EMBL/GenBank/DDBJ whole genome shotgun (WGS) entry which is preliminary data.</text>
</comment>
<dbReference type="GeneID" id="96288511"/>
<feature type="compositionally biased region" description="Polar residues" evidence="1">
    <location>
        <begin position="31"/>
        <end position="42"/>
    </location>
</feature>
<name>A0ABQ2ZKK8_9ACTN</name>
<accession>A0ABQ2ZKK8</accession>
<keyword evidence="2" id="KW-0732">Signal</keyword>
<dbReference type="Proteomes" id="UP000600946">
    <property type="component" value="Unassembled WGS sequence"/>
</dbReference>
<sequence>MNHSRTIVIVLAAGMLLAGCSSSGPAPAKTADTTGAAGSSSPCAGKKWPQPVPAVSGMALSDAVSGTLLCFHITEAVAPDGHDALQDPVDETDWVITGSKPGAGTAVTQDQPVTLTISNPNN</sequence>
<dbReference type="PROSITE" id="PS51257">
    <property type="entry name" value="PROKAR_LIPOPROTEIN"/>
    <property type="match status" value="1"/>
</dbReference>
<feature type="region of interest" description="Disordered" evidence="1">
    <location>
        <begin position="100"/>
        <end position="122"/>
    </location>
</feature>
<feature type="region of interest" description="Disordered" evidence="1">
    <location>
        <begin position="23"/>
        <end position="51"/>
    </location>
</feature>
<dbReference type="EMBL" id="BMUU01000001">
    <property type="protein sequence ID" value="GGY16025.1"/>
    <property type="molecule type" value="Genomic_DNA"/>
</dbReference>
<proteinExistence type="predicted"/>
<evidence type="ECO:0000313" key="3">
    <source>
        <dbReference type="EMBL" id="GGY16025.1"/>
    </source>
</evidence>
<evidence type="ECO:0000256" key="2">
    <source>
        <dbReference type="SAM" id="SignalP"/>
    </source>
</evidence>
<feature type="signal peptide" evidence="2">
    <location>
        <begin position="1"/>
        <end position="28"/>
    </location>
</feature>
<protein>
    <recommendedName>
        <fullName evidence="5">PASTA domain-containing protein</fullName>
    </recommendedName>
</protein>
<keyword evidence="4" id="KW-1185">Reference proteome</keyword>
<gene>
    <name evidence="3" type="ORF">GCM10010326_04860</name>
</gene>
<evidence type="ECO:0000256" key="1">
    <source>
        <dbReference type="SAM" id="MobiDB-lite"/>
    </source>
</evidence>
<feature type="compositionally biased region" description="Polar residues" evidence="1">
    <location>
        <begin position="106"/>
        <end position="122"/>
    </location>
</feature>
<evidence type="ECO:0008006" key="5">
    <source>
        <dbReference type="Google" id="ProtNLM"/>
    </source>
</evidence>
<evidence type="ECO:0000313" key="4">
    <source>
        <dbReference type="Proteomes" id="UP000600946"/>
    </source>
</evidence>